<protein>
    <submittedName>
        <fullName evidence="4">S-adenosyl-L-methionine-dependent methyltransferase</fullName>
    </submittedName>
</protein>
<keyword evidence="3" id="KW-0472">Membrane</keyword>
<dbReference type="SUPFAM" id="SSF53335">
    <property type="entry name" value="S-adenosyl-L-methionine-dependent methyltransferases"/>
    <property type="match status" value="1"/>
</dbReference>
<gene>
    <name evidence="4" type="ORF">B0H67DRAFT_519286</name>
</gene>
<name>A0AA40A1D5_9PEZI</name>
<keyword evidence="4" id="KW-0489">Methyltransferase</keyword>
<dbReference type="PANTHER" id="PTHR43317:SF1">
    <property type="entry name" value="THERMOSPERMINE SYNTHASE ACAULIS5"/>
    <property type="match status" value="1"/>
</dbReference>
<keyword evidence="4" id="KW-0808">Transferase</keyword>
<dbReference type="GO" id="GO:0006596">
    <property type="term" value="P:polyamine biosynthetic process"/>
    <property type="evidence" value="ECO:0007669"/>
    <property type="project" value="UniProtKB-KW"/>
</dbReference>
<reference evidence="4" key="1">
    <citation type="submission" date="2023-06" db="EMBL/GenBank/DDBJ databases">
        <title>Genome-scale phylogeny and comparative genomics of the fungal order Sordariales.</title>
        <authorList>
            <consortium name="Lawrence Berkeley National Laboratory"/>
            <person name="Hensen N."/>
            <person name="Bonometti L."/>
            <person name="Westerberg I."/>
            <person name="Brannstrom I.O."/>
            <person name="Guillou S."/>
            <person name="Cros-Aarteil S."/>
            <person name="Calhoun S."/>
            <person name="Haridas S."/>
            <person name="Kuo A."/>
            <person name="Mondo S."/>
            <person name="Pangilinan J."/>
            <person name="Riley R."/>
            <person name="Labutti K."/>
            <person name="Andreopoulos B."/>
            <person name="Lipzen A."/>
            <person name="Chen C."/>
            <person name="Yanf M."/>
            <person name="Daum C."/>
            <person name="Ng V."/>
            <person name="Clum A."/>
            <person name="Steindorff A."/>
            <person name="Ohm R."/>
            <person name="Martin F."/>
            <person name="Silar P."/>
            <person name="Natvig D."/>
            <person name="Lalanne C."/>
            <person name="Gautier V."/>
            <person name="Ament-Velasquez S.L."/>
            <person name="Kruys A."/>
            <person name="Hutchinson M.I."/>
            <person name="Powell A.J."/>
            <person name="Barry K."/>
            <person name="Miller A.N."/>
            <person name="Grigoriev I.V."/>
            <person name="Debuchy R."/>
            <person name="Gladieux P."/>
            <person name="Thoren M.H."/>
            <person name="Johannesson H."/>
        </authorList>
    </citation>
    <scope>NUCLEOTIDE SEQUENCE</scope>
    <source>
        <strain evidence="4">SMH4607-1</strain>
    </source>
</reference>
<feature type="transmembrane region" description="Helical" evidence="3">
    <location>
        <begin position="59"/>
        <end position="78"/>
    </location>
</feature>
<dbReference type="Pfam" id="PF01564">
    <property type="entry name" value="Spermine_synth"/>
    <property type="match status" value="1"/>
</dbReference>
<evidence type="ECO:0000256" key="1">
    <source>
        <dbReference type="ARBA" id="ARBA00023115"/>
    </source>
</evidence>
<accession>A0AA40A1D5</accession>
<organism evidence="4 5">
    <name type="scientific">Lasiosphaeris hirsuta</name>
    <dbReference type="NCBI Taxonomy" id="260670"/>
    <lineage>
        <taxon>Eukaryota</taxon>
        <taxon>Fungi</taxon>
        <taxon>Dikarya</taxon>
        <taxon>Ascomycota</taxon>
        <taxon>Pezizomycotina</taxon>
        <taxon>Sordariomycetes</taxon>
        <taxon>Sordariomycetidae</taxon>
        <taxon>Sordariales</taxon>
        <taxon>Lasiosphaeriaceae</taxon>
        <taxon>Lasiosphaeris</taxon>
    </lineage>
</organism>
<feature type="transmembrane region" description="Helical" evidence="3">
    <location>
        <begin position="124"/>
        <end position="143"/>
    </location>
</feature>
<dbReference type="EMBL" id="JAUKUA010000006">
    <property type="protein sequence ID" value="KAK0707501.1"/>
    <property type="molecule type" value="Genomic_DNA"/>
</dbReference>
<feature type="transmembrane region" description="Helical" evidence="3">
    <location>
        <begin position="155"/>
        <end position="176"/>
    </location>
</feature>
<evidence type="ECO:0000256" key="3">
    <source>
        <dbReference type="SAM" id="Phobius"/>
    </source>
</evidence>
<dbReference type="InterPro" id="IPR029063">
    <property type="entry name" value="SAM-dependent_MTases_sf"/>
</dbReference>
<dbReference type="AlphaFoldDB" id="A0AA40A1D5"/>
<keyword evidence="3" id="KW-1133">Transmembrane helix</keyword>
<keyword evidence="1" id="KW-0620">Polyamine biosynthesis</keyword>
<dbReference type="FunFam" id="3.40.50.150:FF:000288">
    <property type="entry name" value="Spermine/spermidine synthase, putative"/>
    <property type="match status" value="1"/>
</dbReference>
<dbReference type="NCBIfam" id="NF037959">
    <property type="entry name" value="MFS_SpdSyn"/>
    <property type="match status" value="1"/>
</dbReference>
<keyword evidence="3" id="KW-0812">Transmembrane</keyword>
<keyword evidence="5" id="KW-1185">Reference proteome</keyword>
<comment type="caution">
    <text evidence="4">The sequence shown here is derived from an EMBL/GenBank/DDBJ whole genome shotgun (WGS) entry which is preliminary data.</text>
</comment>
<evidence type="ECO:0000313" key="4">
    <source>
        <dbReference type="EMBL" id="KAK0707501.1"/>
    </source>
</evidence>
<proteinExistence type="predicted"/>
<dbReference type="PANTHER" id="PTHR43317">
    <property type="entry name" value="THERMOSPERMINE SYNTHASE ACAULIS5"/>
    <property type="match status" value="1"/>
</dbReference>
<evidence type="ECO:0000256" key="2">
    <source>
        <dbReference type="SAM" id="MobiDB-lite"/>
    </source>
</evidence>
<dbReference type="Proteomes" id="UP001172102">
    <property type="component" value="Unassembled WGS sequence"/>
</dbReference>
<feature type="region of interest" description="Disordered" evidence="2">
    <location>
        <begin position="1"/>
        <end position="28"/>
    </location>
</feature>
<dbReference type="GO" id="GO:0032259">
    <property type="term" value="P:methylation"/>
    <property type="evidence" value="ECO:0007669"/>
    <property type="project" value="UniProtKB-KW"/>
</dbReference>
<dbReference type="Gene3D" id="3.40.50.150">
    <property type="entry name" value="Vaccinia Virus protein VP39"/>
    <property type="match status" value="1"/>
</dbReference>
<evidence type="ECO:0000313" key="5">
    <source>
        <dbReference type="Proteomes" id="UP001172102"/>
    </source>
</evidence>
<sequence length="599" mass="65035">MAPKAVKSPKKSPSKKTTTSFLDIDPNSSFTPESFEEELKALATKAQHETWTKLAKEQAAVYLNVAVLLGLIAVYSDASQLALSPDYGAIPASRWHSKLVAAACFAGWSSNLLLGRSLPIKPSLLLPLIAAYIPVVQFVLGRFSEILTAYWGPLVVEALTLFPLVTLSAACVATYLDGADLSALPSWAADAAPGIGSYGFFKAVESMSRRLVEAYAGRSILNSRVGLEAVLAASYSLVAPSKLLVFTIPALLHTAFLNTHLPTSTALASLNRGLQADKLVVLDRQESLTGYISVIDNLEAGFRVLRCDHSLLGGEWVKFIGKGQFKGNQVAEPIYGVFAMLEAVRLVEMPQPIVDADAKALVIGLGVGTLPGALVAHGIDTTVVEIDPVVHAFASKYFQLPRNHTAVIEDAVTYTSRAAASGEAQFDYIIHDVFTGGAEPIALFTLEFLQNLNTLLKPSGVIAINYAGDFALPPPMVVVQTIRRVFPSCRVFREHPRDEEQFAQHARDFANMVIFCTKQADRPVSFRAPTSRDLLNSPSREAFLTPKHEVLNADFIAGRDDGILTSNDTAKLVRWHEQSALGHWTVMRTVLPPVVWQSW</sequence>
<dbReference type="GO" id="GO:0008168">
    <property type="term" value="F:methyltransferase activity"/>
    <property type="evidence" value="ECO:0007669"/>
    <property type="project" value="UniProtKB-KW"/>
</dbReference>